<dbReference type="Proteomes" id="UP000231259">
    <property type="component" value="Unassembled WGS sequence"/>
</dbReference>
<gene>
    <name evidence="8" type="ORF">P775_02910</name>
</gene>
<dbReference type="PANTHER" id="PTHR42784:SF1">
    <property type="entry name" value="PYRANOSE 2-OXIDASE"/>
    <property type="match status" value="1"/>
</dbReference>
<keyword evidence="4" id="KW-0274">FAD</keyword>
<evidence type="ECO:0000313" key="9">
    <source>
        <dbReference type="Proteomes" id="UP000231259"/>
    </source>
</evidence>
<dbReference type="AlphaFoldDB" id="A0A2G8RJJ1"/>
<comment type="similarity">
    <text evidence="2">Belongs to the GMC oxidoreductase family.</text>
</comment>
<dbReference type="Pfam" id="PF00732">
    <property type="entry name" value="GMC_oxred_N"/>
    <property type="match status" value="1"/>
</dbReference>
<comment type="caution">
    <text evidence="8">The sequence shown here is derived from an EMBL/GenBank/DDBJ whole genome shotgun (WGS) entry which is preliminary data.</text>
</comment>
<protein>
    <submittedName>
        <fullName evidence="8">Dehydrogenase</fullName>
    </submittedName>
</protein>
<keyword evidence="9" id="KW-1185">Reference proteome</keyword>
<evidence type="ECO:0000256" key="3">
    <source>
        <dbReference type="ARBA" id="ARBA00022630"/>
    </source>
</evidence>
<dbReference type="Pfam" id="PF05199">
    <property type="entry name" value="GMC_oxred_C"/>
    <property type="match status" value="1"/>
</dbReference>
<evidence type="ECO:0000259" key="6">
    <source>
        <dbReference type="Pfam" id="PF00732"/>
    </source>
</evidence>
<sequence length="631" mass="68379">MNGTEPFKIPPEAAFATTYDVAIVGSGVSGALIAKTLGALGLKVLVVEAGPGEDVTIGEYTKSVERFYSAVSKDNNAPYAHSRNAPMPRDYDAVKLRDSQPNDRGYLVQNGPFEIDSTYSRVLGGTTRHWEAKALRMLPDDFRMQSAFGRGRDWPVTYDALAPDYGRAERELGVSGNVEDQRYGGLTFEDGYVYPMKRMPPSFLDKTMAKDLDGFEVKVGEQTFALNVRSTPQARNGIPNPAYDGGKGFTPTGAVSIHQAEMGGRCQGNTNCVPICPVQAKYDARRTLLAAMDTGNVHLLARTVAFRVEVDGTTGRVTGITCKTYADKDAPGHVTGMLQARIFVLAANAVENARLMLASDLHGSSKLMGRNLMDHAYLLTWGLMPQVVGTGRGPLCTSGIEDIRTGNYRQHHAAVRFSIHNDGWGWATGAPYTDLAELVDARNLTGAALRRGLIDRVGRQLLLDCMIEVLPEETNRISVDPRHLDQLGNPRPVVSFHIPDYTLETAAFSRRLTRQIYQRLGAEDHTRYDPLAPGWVSHDGEGFTLRGGNHWAGTHIMGTEARTSVVDATQKSWDHGNLYLAGAGSMPSIGTANTTLTLAALCLRTADAIAAELSPGLATASVSTHCQEIPA</sequence>
<dbReference type="GO" id="GO:0016614">
    <property type="term" value="F:oxidoreductase activity, acting on CH-OH group of donors"/>
    <property type="evidence" value="ECO:0007669"/>
    <property type="project" value="InterPro"/>
</dbReference>
<evidence type="ECO:0000256" key="1">
    <source>
        <dbReference type="ARBA" id="ARBA00001974"/>
    </source>
</evidence>
<evidence type="ECO:0000256" key="4">
    <source>
        <dbReference type="ARBA" id="ARBA00022827"/>
    </source>
</evidence>
<name>A0A2G8RJJ1_9RHOB</name>
<feature type="domain" description="Glucose-methanol-choline oxidoreductase C-terminal" evidence="7">
    <location>
        <begin position="471"/>
        <end position="601"/>
    </location>
</feature>
<dbReference type="EMBL" id="AWWI01000026">
    <property type="protein sequence ID" value="PIL21744.1"/>
    <property type="molecule type" value="Genomic_DNA"/>
</dbReference>
<reference evidence="8 9" key="1">
    <citation type="submission" date="2013-09" db="EMBL/GenBank/DDBJ databases">
        <title>Genome sequencing of Phaeobacter antarcticus sp. nov. SM1211.</title>
        <authorList>
            <person name="Zhang X.-Y."/>
            <person name="Liu C."/>
            <person name="Chen X.-L."/>
            <person name="Xie B.-B."/>
            <person name="Qin Q.-L."/>
            <person name="Rong J.-C."/>
            <person name="Zhang Y.-Z."/>
        </authorList>
    </citation>
    <scope>NUCLEOTIDE SEQUENCE [LARGE SCALE GENOMIC DNA]</scope>
    <source>
        <strain evidence="8 9">SM1211</strain>
    </source>
</reference>
<dbReference type="GO" id="GO:0050660">
    <property type="term" value="F:flavin adenine dinucleotide binding"/>
    <property type="evidence" value="ECO:0007669"/>
    <property type="project" value="InterPro"/>
</dbReference>
<keyword evidence="5" id="KW-0560">Oxidoreductase</keyword>
<evidence type="ECO:0000256" key="5">
    <source>
        <dbReference type="ARBA" id="ARBA00023002"/>
    </source>
</evidence>
<dbReference type="InterPro" id="IPR051473">
    <property type="entry name" value="P2Ox-like"/>
</dbReference>
<dbReference type="SUPFAM" id="SSF51905">
    <property type="entry name" value="FAD/NAD(P)-binding domain"/>
    <property type="match status" value="1"/>
</dbReference>
<dbReference type="OrthoDB" id="9798604at2"/>
<accession>A0A2G8RJJ1</accession>
<evidence type="ECO:0000259" key="7">
    <source>
        <dbReference type="Pfam" id="PF05199"/>
    </source>
</evidence>
<proteinExistence type="inferred from homology"/>
<organism evidence="8 9">
    <name type="scientific">Puniceibacterium antarcticum</name>
    <dbReference type="NCBI Taxonomy" id="1206336"/>
    <lineage>
        <taxon>Bacteria</taxon>
        <taxon>Pseudomonadati</taxon>
        <taxon>Pseudomonadota</taxon>
        <taxon>Alphaproteobacteria</taxon>
        <taxon>Rhodobacterales</taxon>
        <taxon>Paracoccaceae</taxon>
        <taxon>Puniceibacterium</taxon>
    </lineage>
</organism>
<evidence type="ECO:0000256" key="2">
    <source>
        <dbReference type="ARBA" id="ARBA00010790"/>
    </source>
</evidence>
<dbReference type="RefSeq" id="WP_099909530.1">
    <property type="nucleotide sequence ID" value="NZ_AWWI01000026.1"/>
</dbReference>
<comment type="cofactor">
    <cofactor evidence="1">
        <name>FAD</name>
        <dbReference type="ChEBI" id="CHEBI:57692"/>
    </cofactor>
</comment>
<dbReference type="InterPro" id="IPR000172">
    <property type="entry name" value="GMC_OxRdtase_N"/>
</dbReference>
<evidence type="ECO:0000313" key="8">
    <source>
        <dbReference type="EMBL" id="PIL21744.1"/>
    </source>
</evidence>
<feature type="domain" description="Glucose-methanol-choline oxidoreductase N-terminal" evidence="6">
    <location>
        <begin position="267"/>
        <end position="376"/>
    </location>
</feature>
<keyword evidence="3" id="KW-0285">Flavoprotein</keyword>
<dbReference type="PANTHER" id="PTHR42784">
    <property type="entry name" value="PYRANOSE 2-OXIDASE"/>
    <property type="match status" value="1"/>
</dbReference>
<dbReference type="InterPro" id="IPR036188">
    <property type="entry name" value="FAD/NAD-bd_sf"/>
</dbReference>
<dbReference type="Gene3D" id="3.50.50.60">
    <property type="entry name" value="FAD/NAD(P)-binding domain"/>
    <property type="match status" value="2"/>
</dbReference>
<dbReference type="InterPro" id="IPR007867">
    <property type="entry name" value="GMC_OxRtase_C"/>
</dbReference>